<evidence type="ECO:0000259" key="2">
    <source>
        <dbReference type="Pfam" id="PF01965"/>
    </source>
</evidence>
<dbReference type="InterPro" id="IPR052158">
    <property type="entry name" value="INH-QAR"/>
</dbReference>
<dbReference type="SUPFAM" id="SSF54909">
    <property type="entry name" value="Dimeric alpha+beta barrel"/>
    <property type="match status" value="1"/>
</dbReference>
<sequence>MTLRVHTVLYDGVEDQDFIGPVTALGVVDDVRHSFVTVDGPGTVTTAAGLEITVRTPWSPDHADLIVVPGGGYGEESPVQEQIRRGAVPRALTAARRPGLILAATCTGTLLLSAAGITAGRRCTTHHIAENDLRQQGAIVVGGRVVDDGDLVTSAGVTSGIDLGLWLVERLFGAETAALAEEVLEHERRTDAWEANRDGDRGRTTRHDPVAEVPPVGDEPRTTEGVTFVNAIELPAERIDEFVHQWRARAALMRTAPGFRDVRLHRAILPDARFQLVNIAHWDSAEACAAAGLNPTVLASVDEARTIATAHLALYRVAAEYP</sequence>
<dbReference type="EMBL" id="JBFAIH010000002">
    <property type="protein sequence ID" value="MEV0362284.1"/>
    <property type="molecule type" value="Genomic_DNA"/>
</dbReference>
<evidence type="ECO:0000313" key="5">
    <source>
        <dbReference type="Proteomes" id="UP001551658"/>
    </source>
</evidence>
<dbReference type="InterPro" id="IPR011008">
    <property type="entry name" value="Dimeric_a/b-barrel"/>
</dbReference>
<feature type="domain" description="DJ-1/PfpI" evidence="2">
    <location>
        <begin position="4"/>
        <end position="169"/>
    </location>
</feature>
<dbReference type="Pfam" id="PF03992">
    <property type="entry name" value="ABM"/>
    <property type="match status" value="1"/>
</dbReference>
<dbReference type="Gene3D" id="3.30.70.100">
    <property type="match status" value="1"/>
</dbReference>
<reference evidence="4 5" key="1">
    <citation type="submission" date="2024-06" db="EMBL/GenBank/DDBJ databases">
        <title>The Natural Products Discovery Center: Release of the First 8490 Sequenced Strains for Exploring Actinobacteria Biosynthetic Diversity.</title>
        <authorList>
            <person name="Kalkreuter E."/>
            <person name="Kautsar S.A."/>
            <person name="Yang D."/>
            <person name="Bader C.D."/>
            <person name="Teijaro C.N."/>
            <person name="Fluegel L."/>
            <person name="Davis C.M."/>
            <person name="Simpson J.R."/>
            <person name="Lauterbach L."/>
            <person name="Steele A.D."/>
            <person name="Gui C."/>
            <person name="Meng S."/>
            <person name="Li G."/>
            <person name="Viehrig K."/>
            <person name="Ye F."/>
            <person name="Su P."/>
            <person name="Kiefer A.F."/>
            <person name="Nichols A."/>
            <person name="Cepeda A.J."/>
            <person name="Yan W."/>
            <person name="Fan B."/>
            <person name="Jiang Y."/>
            <person name="Adhikari A."/>
            <person name="Zheng C.-J."/>
            <person name="Schuster L."/>
            <person name="Cowan T.M."/>
            <person name="Smanski M.J."/>
            <person name="Chevrette M.G."/>
            <person name="De Carvalho L.P.S."/>
            <person name="Shen B."/>
        </authorList>
    </citation>
    <scope>NUCLEOTIDE SEQUENCE [LARGE SCALE GENOMIC DNA]</scope>
    <source>
        <strain evidence="4 5">NPDC050671</strain>
    </source>
</reference>
<dbReference type="InterPro" id="IPR029062">
    <property type="entry name" value="Class_I_gatase-like"/>
</dbReference>
<name>A0ABV3F3K2_9NOCA</name>
<evidence type="ECO:0000313" key="4">
    <source>
        <dbReference type="EMBL" id="MEV0362284.1"/>
    </source>
</evidence>
<evidence type="ECO:0000259" key="3">
    <source>
        <dbReference type="Pfam" id="PF03992"/>
    </source>
</evidence>
<accession>A0ABV3F3K2</accession>
<dbReference type="Pfam" id="PF01965">
    <property type="entry name" value="DJ-1_PfpI"/>
    <property type="match status" value="1"/>
</dbReference>
<protein>
    <submittedName>
        <fullName evidence="4">DJ-1/PfpI family protein</fullName>
    </submittedName>
</protein>
<dbReference type="RefSeq" id="WP_357974485.1">
    <property type="nucleotide sequence ID" value="NZ_JBFAIH010000002.1"/>
</dbReference>
<evidence type="ECO:0000256" key="1">
    <source>
        <dbReference type="SAM" id="MobiDB-lite"/>
    </source>
</evidence>
<dbReference type="Gene3D" id="3.40.50.880">
    <property type="match status" value="1"/>
</dbReference>
<organism evidence="4 5">
    <name type="scientific">Nocardia fusca</name>
    <dbReference type="NCBI Taxonomy" id="941183"/>
    <lineage>
        <taxon>Bacteria</taxon>
        <taxon>Bacillati</taxon>
        <taxon>Actinomycetota</taxon>
        <taxon>Actinomycetes</taxon>
        <taxon>Mycobacteriales</taxon>
        <taxon>Nocardiaceae</taxon>
        <taxon>Nocardia</taxon>
    </lineage>
</organism>
<dbReference type="PANTHER" id="PTHR43130:SF2">
    <property type="entry name" value="DJ-1_PFPI DOMAIN-CONTAINING PROTEIN"/>
    <property type="match status" value="1"/>
</dbReference>
<proteinExistence type="predicted"/>
<dbReference type="InterPro" id="IPR002818">
    <property type="entry name" value="DJ-1/PfpI"/>
</dbReference>
<feature type="compositionally biased region" description="Basic and acidic residues" evidence="1">
    <location>
        <begin position="194"/>
        <end position="210"/>
    </location>
</feature>
<gene>
    <name evidence="4" type="ORF">AB0H72_06230</name>
</gene>
<feature type="region of interest" description="Disordered" evidence="1">
    <location>
        <begin position="194"/>
        <end position="222"/>
    </location>
</feature>
<dbReference type="PANTHER" id="PTHR43130">
    <property type="entry name" value="ARAC-FAMILY TRANSCRIPTIONAL REGULATOR"/>
    <property type="match status" value="1"/>
</dbReference>
<feature type="domain" description="ABM" evidence="3">
    <location>
        <begin position="227"/>
        <end position="290"/>
    </location>
</feature>
<comment type="caution">
    <text evidence="4">The sequence shown here is derived from an EMBL/GenBank/DDBJ whole genome shotgun (WGS) entry which is preliminary data.</text>
</comment>
<dbReference type="InterPro" id="IPR007138">
    <property type="entry name" value="ABM_dom"/>
</dbReference>
<dbReference type="Proteomes" id="UP001551658">
    <property type="component" value="Unassembled WGS sequence"/>
</dbReference>
<dbReference type="SUPFAM" id="SSF52317">
    <property type="entry name" value="Class I glutamine amidotransferase-like"/>
    <property type="match status" value="1"/>
</dbReference>
<keyword evidence="5" id="KW-1185">Reference proteome</keyword>